<feature type="compositionally biased region" description="Low complexity" evidence="1">
    <location>
        <begin position="12"/>
        <end position="33"/>
    </location>
</feature>
<organism evidence="2 3">
    <name type="scientific">Pleurodeles waltl</name>
    <name type="common">Iberian ribbed newt</name>
    <dbReference type="NCBI Taxonomy" id="8319"/>
    <lineage>
        <taxon>Eukaryota</taxon>
        <taxon>Metazoa</taxon>
        <taxon>Chordata</taxon>
        <taxon>Craniata</taxon>
        <taxon>Vertebrata</taxon>
        <taxon>Euteleostomi</taxon>
        <taxon>Amphibia</taxon>
        <taxon>Batrachia</taxon>
        <taxon>Caudata</taxon>
        <taxon>Salamandroidea</taxon>
        <taxon>Salamandridae</taxon>
        <taxon>Pleurodelinae</taxon>
        <taxon>Pleurodeles</taxon>
    </lineage>
</organism>
<evidence type="ECO:0000313" key="2">
    <source>
        <dbReference type="EMBL" id="KAJ1185728.1"/>
    </source>
</evidence>
<dbReference type="Proteomes" id="UP001066276">
    <property type="component" value="Chromosome 3_1"/>
</dbReference>
<dbReference type="AlphaFoldDB" id="A0AAV7UA46"/>
<feature type="region of interest" description="Disordered" evidence="1">
    <location>
        <begin position="1"/>
        <end position="36"/>
    </location>
</feature>
<protein>
    <submittedName>
        <fullName evidence="2">Uncharacterized protein</fullName>
    </submittedName>
</protein>
<reference evidence="2" key="1">
    <citation type="journal article" date="2022" name="bioRxiv">
        <title>Sequencing and chromosome-scale assembly of the giantPleurodeles waltlgenome.</title>
        <authorList>
            <person name="Brown T."/>
            <person name="Elewa A."/>
            <person name="Iarovenko S."/>
            <person name="Subramanian E."/>
            <person name="Araus A.J."/>
            <person name="Petzold A."/>
            <person name="Susuki M."/>
            <person name="Suzuki K.-i.T."/>
            <person name="Hayashi T."/>
            <person name="Toyoda A."/>
            <person name="Oliveira C."/>
            <person name="Osipova E."/>
            <person name="Leigh N.D."/>
            <person name="Simon A."/>
            <person name="Yun M.H."/>
        </authorList>
    </citation>
    <scope>NUCLEOTIDE SEQUENCE</scope>
    <source>
        <strain evidence="2">20211129_DDA</strain>
        <tissue evidence="2">Liver</tissue>
    </source>
</reference>
<name>A0AAV7UA46_PLEWA</name>
<comment type="caution">
    <text evidence="2">The sequence shown here is derived from an EMBL/GenBank/DDBJ whole genome shotgun (WGS) entry which is preliminary data.</text>
</comment>
<accession>A0AAV7UA46</accession>
<gene>
    <name evidence="2" type="ORF">NDU88_002515</name>
</gene>
<sequence>MQGRRHSNHLVAAETPARAASATPKRAATAPRPGRSLPHIRSALRVVLRATNMEVRRLHCRRLTLLIRRPVHKCSTLMRDVSSSLLWHFTGRSAVRGCPWQRAKPHTGSTRDCTATGKASHLQNEAADGAIIVHM</sequence>
<evidence type="ECO:0000313" key="3">
    <source>
        <dbReference type="Proteomes" id="UP001066276"/>
    </source>
</evidence>
<keyword evidence="3" id="KW-1185">Reference proteome</keyword>
<proteinExistence type="predicted"/>
<dbReference type="EMBL" id="JANPWB010000005">
    <property type="protein sequence ID" value="KAJ1185728.1"/>
    <property type="molecule type" value="Genomic_DNA"/>
</dbReference>
<evidence type="ECO:0000256" key="1">
    <source>
        <dbReference type="SAM" id="MobiDB-lite"/>
    </source>
</evidence>